<dbReference type="PROSITE" id="PS51671">
    <property type="entry name" value="ACT"/>
    <property type="match status" value="1"/>
</dbReference>
<dbReference type="PANTHER" id="PTHR21022:SF19">
    <property type="entry name" value="PREPHENATE DEHYDRATASE-RELATED"/>
    <property type="match status" value="1"/>
</dbReference>
<keyword evidence="5" id="KW-0584">Phenylalanine biosynthesis</keyword>
<dbReference type="PROSITE" id="PS51171">
    <property type="entry name" value="PREPHENATE_DEHYDR_3"/>
    <property type="match status" value="1"/>
</dbReference>
<evidence type="ECO:0000256" key="2">
    <source>
        <dbReference type="ARBA" id="ARBA00013147"/>
    </source>
</evidence>
<dbReference type="PIRSF" id="PIRSF001500">
    <property type="entry name" value="Chor_mut_pdt_Ppr"/>
    <property type="match status" value="1"/>
</dbReference>
<dbReference type="InterPro" id="IPR001086">
    <property type="entry name" value="Preph_deHydtase"/>
</dbReference>
<gene>
    <name evidence="10" type="ORF">OAory_01048050</name>
</gene>
<dbReference type="CDD" id="cd04905">
    <property type="entry name" value="ACT_CM-PDT"/>
    <property type="match status" value="1"/>
</dbReference>
<proteinExistence type="predicted"/>
<dbReference type="GO" id="GO:0004664">
    <property type="term" value="F:prephenate dehydratase activity"/>
    <property type="evidence" value="ECO:0007669"/>
    <property type="project" value="UniProtKB-EC"/>
</dbReference>
<evidence type="ECO:0000313" key="11">
    <source>
        <dbReference type="Proteomes" id="UP000190312"/>
    </source>
</evidence>
<feature type="domain" description="ACT" evidence="9">
    <location>
        <begin position="201"/>
        <end position="281"/>
    </location>
</feature>
<comment type="catalytic activity">
    <reaction evidence="7">
        <text>prephenate + H(+) = 3-phenylpyruvate + CO2 + H2O</text>
        <dbReference type="Rhea" id="RHEA:21648"/>
        <dbReference type="ChEBI" id="CHEBI:15377"/>
        <dbReference type="ChEBI" id="CHEBI:15378"/>
        <dbReference type="ChEBI" id="CHEBI:16526"/>
        <dbReference type="ChEBI" id="CHEBI:18005"/>
        <dbReference type="ChEBI" id="CHEBI:29934"/>
        <dbReference type="EC" id="4.2.1.51"/>
    </reaction>
</comment>
<keyword evidence="6" id="KW-0456">Lyase</keyword>
<evidence type="ECO:0000256" key="5">
    <source>
        <dbReference type="ARBA" id="ARBA00023222"/>
    </source>
</evidence>
<dbReference type="Gene3D" id="3.40.190.10">
    <property type="entry name" value="Periplasmic binding protein-like II"/>
    <property type="match status" value="2"/>
</dbReference>
<dbReference type="GO" id="GO:0005737">
    <property type="term" value="C:cytoplasm"/>
    <property type="evidence" value="ECO:0007669"/>
    <property type="project" value="TreeGrafter"/>
</dbReference>
<evidence type="ECO:0000313" key="10">
    <source>
        <dbReference type="EMBL" id="OOO03958.1"/>
    </source>
</evidence>
<dbReference type="OrthoDB" id="983542at2759"/>
<accession>A0A1S9D4G6</accession>
<dbReference type="AlphaFoldDB" id="A0A1S9D4G6"/>
<evidence type="ECO:0000259" key="8">
    <source>
        <dbReference type="PROSITE" id="PS51171"/>
    </source>
</evidence>
<evidence type="ECO:0000256" key="7">
    <source>
        <dbReference type="ARBA" id="ARBA00047848"/>
    </source>
</evidence>
<dbReference type="FunFam" id="3.40.190.10:FF:000034">
    <property type="entry name" value="Chorismate mutase/prephenate dehydratase"/>
    <property type="match status" value="1"/>
</dbReference>
<dbReference type="InterPro" id="IPR008242">
    <property type="entry name" value="Chor_mutase/pphenate_deHydtase"/>
</dbReference>
<dbReference type="EMBL" id="MKZY01000011">
    <property type="protein sequence ID" value="OOO03958.1"/>
    <property type="molecule type" value="Genomic_DNA"/>
</dbReference>
<comment type="caution">
    <text evidence="10">The sequence shown here is derived from an EMBL/GenBank/DDBJ whole genome shotgun (WGS) entry which is preliminary data.</text>
</comment>
<comment type="pathway">
    <text evidence="1">Amino-acid biosynthesis; L-phenylalanine biosynthesis; phenylpyruvate from prephenate: step 1/1.</text>
</comment>
<name>A0A1S9D4G6_ASPOZ</name>
<dbReference type="UniPathway" id="UPA00121">
    <property type="reaction ID" value="UER00345"/>
</dbReference>
<dbReference type="Gene3D" id="3.30.70.260">
    <property type="match status" value="1"/>
</dbReference>
<evidence type="ECO:0000259" key="9">
    <source>
        <dbReference type="PROSITE" id="PS51671"/>
    </source>
</evidence>
<protein>
    <recommendedName>
        <fullName evidence="2">prephenate dehydratase</fullName>
        <ecNumber evidence="2">4.2.1.51</ecNumber>
    </recommendedName>
</protein>
<dbReference type="InterPro" id="IPR002912">
    <property type="entry name" value="ACT_dom"/>
</dbReference>
<dbReference type="VEuPathDB" id="FungiDB:AO090009000693"/>
<evidence type="ECO:0000256" key="6">
    <source>
        <dbReference type="ARBA" id="ARBA00023239"/>
    </source>
</evidence>
<feature type="domain" description="Prephenate dehydratase" evidence="8">
    <location>
        <begin position="5"/>
        <end position="169"/>
    </location>
</feature>
<dbReference type="Pfam" id="PF00800">
    <property type="entry name" value="PDT"/>
    <property type="match status" value="1"/>
</dbReference>
<dbReference type="CDD" id="cd13532">
    <property type="entry name" value="PBP2_PDT_like"/>
    <property type="match status" value="1"/>
</dbReference>
<organism evidence="10 11">
    <name type="scientific">Aspergillus oryzae</name>
    <name type="common">Yellow koji mold</name>
    <dbReference type="NCBI Taxonomy" id="5062"/>
    <lineage>
        <taxon>Eukaryota</taxon>
        <taxon>Fungi</taxon>
        <taxon>Dikarya</taxon>
        <taxon>Ascomycota</taxon>
        <taxon>Pezizomycotina</taxon>
        <taxon>Eurotiomycetes</taxon>
        <taxon>Eurotiomycetidae</taxon>
        <taxon>Eurotiales</taxon>
        <taxon>Aspergillaceae</taxon>
        <taxon>Aspergillus</taxon>
        <taxon>Aspergillus subgen. Circumdati</taxon>
    </lineage>
</organism>
<keyword evidence="3" id="KW-0028">Amino-acid biosynthesis</keyword>
<dbReference type="EC" id="4.2.1.51" evidence="2"/>
<reference evidence="10 11" key="1">
    <citation type="submission" date="2016-10" db="EMBL/GenBank/DDBJ databases">
        <title>Genome sequencing of Aspergillus oryzae BCC7051.</title>
        <authorList>
            <person name="Thammarongtham C."/>
            <person name="Vorapreeda T."/>
            <person name="Nookaew I."/>
            <person name="Srisuk T."/>
            <person name="Land M."/>
            <person name="Jeennor S."/>
            <person name="Laoteng K."/>
        </authorList>
    </citation>
    <scope>NUCLEOTIDE SEQUENCE [LARGE SCALE GENOMIC DNA]</scope>
    <source>
        <strain evidence="10 11">BCC7051</strain>
    </source>
</reference>
<sequence length="282" mass="31058">MEHITVTFLGPAASFSHQAAVEFFGKSAELLPCVSFTDAFTAVQQGEADYAIIPCENSTNGPVVQTLDLLADPNGFYEDVEDYGSVAKLYTHPQAWGQCERFLGKYFRSIERQDVSSTSKAGEIVSKAKTEQSAAIASRFAAELHGLDVLEENIEDKTDNTTRFLVLRNKNSGRTAPRPFGDLDNRRVQGASAATARKTLISFMVRQYAPGALAEALLIFKRHGMNLTSINSRPSQKKNWQYVFLVECQTADNPGDKGVGIEILSHLQSVTETCRHLGTWSE</sequence>
<evidence type="ECO:0000256" key="1">
    <source>
        <dbReference type="ARBA" id="ARBA00004741"/>
    </source>
</evidence>
<dbReference type="Proteomes" id="UP000190312">
    <property type="component" value="Unassembled WGS sequence"/>
</dbReference>
<evidence type="ECO:0000256" key="3">
    <source>
        <dbReference type="ARBA" id="ARBA00022605"/>
    </source>
</evidence>
<keyword evidence="4" id="KW-0057">Aromatic amino acid biosynthesis</keyword>
<evidence type="ECO:0000256" key="4">
    <source>
        <dbReference type="ARBA" id="ARBA00023141"/>
    </source>
</evidence>
<dbReference type="SUPFAM" id="SSF55021">
    <property type="entry name" value="ACT-like"/>
    <property type="match status" value="1"/>
</dbReference>
<dbReference type="PANTHER" id="PTHR21022">
    <property type="entry name" value="PREPHENATE DEHYDRATASE P PROTEIN"/>
    <property type="match status" value="1"/>
</dbReference>
<dbReference type="GO" id="GO:0009094">
    <property type="term" value="P:L-phenylalanine biosynthetic process"/>
    <property type="evidence" value="ECO:0007669"/>
    <property type="project" value="UniProtKB-UniPathway"/>
</dbReference>
<dbReference type="InterPro" id="IPR045865">
    <property type="entry name" value="ACT-like_dom_sf"/>
</dbReference>
<dbReference type="SUPFAM" id="SSF53850">
    <property type="entry name" value="Periplasmic binding protein-like II"/>
    <property type="match status" value="1"/>
</dbReference>
<dbReference type="eggNOG" id="KOG2797">
    <property type="taxonomic scope" value="Eukaryota"/>
</dbReference>